<name>A0A166CZJ8_9EURY</name>
<dbReference type="STRING" id="55758.MBFIL_07480"/>
<comment type="caution">
    <text evidence="3">The sequence shown here is derived from an EMBL/GenBank/DDBJ whole genome shotgun (WGS) entry which is preliminary data.</text>
</comment>
<evidence type="ECO:0000313" key="4">
    <source>
        <dbReference type="Proteomes" id="UP000077066"/>
    </source>
</evidence>
<keyword evidence="4" id="KW-1185">Reference proteome</keyword>
<feature type="domain" description="HTH cro/C1-type" evidence="2">
    <location>
        <begin position="29"/>
        <end position="70"/>
    </location>
</feature>
<accession>A0A166CZJ8</accession>
<dbReference type="PANTHER" id="PTHR43236">
    <property type="entry name" value="ANTITOXIN HIGA1"/>
    <property type="match status" value="1"/>
</dbReference>
<dbReference type="AlphaFoldDB" id="A0A166CZJ8"/>
<dbReference type="Proteomes" id="UP000077066">
    <property type="component" value="Unassembled WGS sequence"/>
</dbReference>
<dbReference type="InterPro" id="IPR052345">
    <property type="entry name" value="Rad_response_metalloprotease"/>
</dbReference>
<dbReference type="PATRIC" id="fig|55758.3.peg.836"/>
<protein>
    <submittedName>
        <fullName evidence="3">Helix-turn-helix domain protein</fullName>
    </submittedName>
</protein>
<dbReference type="PROSITE" id="PS50943">
    <property type="entry name" value="HTH_CROC1"/>
    <property type="match status" value="1"/>
</dbReference>
<organism evidence="3 4">
    <name type="scientific">Methanobrevibacter filiformis</name>
    <dbReference type="NCBI Taxonomy" id="55758"/>
    <lineage>
        <taxon>Archaea</taxon>
        <taxon>Methanobacteriati</taxon>
        <taxon>Methanobacteriota</taxon>
        <taxon>Methanomada group</taxon>
        <taxon>Methanobacteria</taxon>
        <taxon>Methanobacteriales</taxon>
        <taxon>Methanobacteriaceae</taxon>
        <taxon>Methanobrevibacter</taxon>
    </lineage>
</organism>
<proteinExistence type="inferred from homology"/>
<gene>
    <name evidence="3" type="ORF">MBFIL_07480</name>
</gene>
<dbReference type="InterPro" id="IPR010359">
    <property type="entry name" value="IrrE_HExxH"/>
</dbReference>
<comment type="similarity">
    <text evidence="1">Belongs to the short-chain fatty acyl-CoA assimilation regulator (ScfR) family.</text>
</comment>
<dbReference type="SUPFAM" id="SSF47413">
    <property type="entry name" value="lambda repressor-like DNA-binding domains"/>
    <property type="match status" value="1"/>
</dbReference>
<dbReference type="Gene3D" id="1.10.260.40">
    <property type="entry name" value="lambda repressor-like DNA-binding domains"/>
    <property type="match status" value="1"/>
</dbReference>
<dbReference type="CDD" id="cd00093">
    <property type="entry name" value="HTH_XRE"/>
    <property type="match status" value="1"/>
</dbReference>
<evidence type="ECO:0000259" key="2">
    <source>
        <dbReference type="PROSITE" id="PS50943"/>
    </source>
</evidence>
<evidence type="ECO:0000256" key="1">
    <source>
        <dbReference type="ARBA" id="ARBA00007227"/>
    </source>
</evidence>
<dbReference type="InterPro" id="IPR010982">
    <property type="entry name" value="Lambda_DNA-bd_dom_sf"/>
</dbReference>
<sequence length="403" mass="47117">MCGIMTSAKLKTNGEWLVWARKTAHYKTEKIAKRISKTSETIKKWENNGEISFNNLSKLAHEYQRPTTIFFNDDKPVYENEPPNFRTEGSEKMTITPRIAFEIRKARSRRETLLNLEEESDDFEIPLFPFKNFQVEDINKIPELLSDFLGYKPRSRASIGLDHWIDKVESLGLLVFQFYDIKPSELRGYALYYDKLPIIGINSKEIDNAKKFTFFHELAHIIMKKEGLSNINQYSFVDKEEFLCNKIAAETLLPNKLFSNYINENTSYSKFSAEDIKRLSKIFHVSQSVIVRKAITLNYITKKEYDKRINEFKSYIAVPKTLKSSKIYGKKKRLESDKPDHKKGIHNKAMISFRKNGKYFTKFLLNAYEEEIISDIDVALELGVSLEIVREMKKILGKEEFNV</sequence>
<dbReference type="Gene3D" id="1.10.10.2910">
    <property type="match status" value="1"/>
</dbReference>
<dbReference type="InterPro" id="IPR001387">
    <property type="entry name" value="Cro/C1-type_HTH"/>
</dbReference>
<dbReference type="PANTHER" id="PTHR43236:SF2">
    <property type="entry name" value="BLL0069 PROTEIN"/>
    <property type="match status" value="1"/>
</dbReference>
<dbReference type="EMBL" id="LWMT01000114">
    <property type="protein sequence ID" value="KZX15040.1"/>
    <property type="molecule type" value="Genomic_DNA"/>
</dbReference>
<reference evidence="3 4" key="1">
    <citation type="submission" date="2016-04" db="EMBL/GenBank/DDBJ databases">
        <title>Genome sequence of Methanobrevibacter filiformis DSM 11501.</title>
        <authorList>
            <person name="Poehlein A."/>
            <person name="Seedorf H."/>
            <person name="Daniel R."/>
        </authorList>
    </citation>
    <scope>NUCLEOTIDE SEQUENCE [LARGE SCALE GENOMIC DNA]</scope>
    <source>
        <strain evidence="3 4">DSM 11501</strain>
    </source>
</reference>
<dbReference type="Pfam" id="PF06114">
    <property type="entry name" value="Peptidase_M78"/>
    <property type="match status" value="1"/>
</dbReference>
<evidence type="ECO:0000313" key="3">
    <source>
        <dbReference type="EMBL" id="KZX15040.1"/>
    </source>
</evidence>
<dbReference type="GO" id="GO:0003677">
    <property type="term" value="F:DNA binding"/>
    <property type="evidence" value="ECO:0007669"/>
    <property type="project" value="InterPro"/>
</dbReference>